<dbReference type="EMBL" id="JAVDQG010000001">
    <property type="protein sequence ID" value="MDR6224020.1"/>
    <property type="molecule type" value="Genomic_DNA"/>
</dbReference>
<dbReference type="Proteomes" id="UP001185012">
    <property type="component" value="Unassembled WGS sequence"/>
</dbReference>
<organism evidence="1 2">
    <name type="scientific">Desmospora profundinema</name>
    <dbReference type="NCBI Taxonomy" id="1571184"/>
    <lineage>
        <taxon>Bacteria</taxon>
        <taxon>Bacillati</taxon>
        <taxon>Bacillota</taxon>
        <taxon>Bacilli</taxon>
        <taxon>Bacillales</taxon>
        <taxon>Thermoactinomycetaceae</taxon>
        <taxon>Desmospora</taxon>
    </lineage>
</organism>
<protein>
    <submittedName>
        <fullName evidence="1">Uncharacterized protein</fullName>
    </submittedName>
</protein>
<gene>
    <name evidence="1" type="ORF">JOE21_000008</name>
</gene>
<proteinExistence type="predicted"/>
<keyword evidence="2" id="KW-1185">Reference proteome</keyword>
<sequence>MLPIPISYPTGLTVPFQGACVYQIWEDNNKEFEERIQLKPQKRYFVIPERVAGWICI</sequence>
<comment type="caution">
    <text evidence="1">The sequence shown here is derived from an EMBL/GenBank/DDBJ whole genome shotgun (WGS) entry which is preliminary data.</text>
</comment>
<accession>A0ABU1IJL3</accession>
<name>A0ABU1IJL3_9BACL</name>
<reference evidence="1 2" key="1">
    <citation type="submission" date="2023-07" db="EMBL/GenBank/DDBJ databases">
        <title>Genomic Encyclopedia of Type Strains, Phase IV (KMG-IV): sequencing the most valuable type-strain genomes for metagenomic binning, comparative biology and taxonomic classification.</title>
        <authorList>
            <person name="Goeker M."/>
        </authorList>
    </citation>
    <scope>NUCLEOTIDE SEQUENCE [LARGE SCALE GENOMIC DNA]</scope>
    <source>
        <strain evidence="1 2">DSM 45903</strain>
    </source>
</reference>
<evidence type="ECO:0000313" key="1">
    <source>
        <dbReference type="EMBL" id="MDR6224020.1"/>
    </source>
</evidence>
<evidence type="ECO:0000313" key="2">
    <source>
        <dbReference type="Proteomes" id="UP001185012"/>
    </source>
</evidence>